<reference evidence="3" key="1">
    <citation type="submission" date="2017-10" db="EMBL/GenBank/DDBJ databases">
        <title>Rapid genome shrinkage in a self-fertile nematode reveals novel sperm competition proteins.</title>
        <authorList>
            <person name="Yin D."/>
            <person name="Schwarz E.M."/>
            <person name="Thomas C.G."/>
            <person name="Felde R.L."/>
            <person name="Korf I.F."/>
            <person name="Cutter A.D."/>
            <person name="Schartner C.M."/>
            <person name="Ralston E.J."/>
            <person name="Meyer B.J."/>
            <person name="Haag E.S."/>
        </authorList>
    </citation>
    <scope>NUCLEOTIDE SEQUENCE [LARGE SCALE GENOMIC DNA]</scope>
    <source>
        <strain evidence="3">JU1422</strain>
    </source>
</reference>
<evidence type="ECO:0000256" key="1">
    <source>
        <dbReference type="SAM" id="Phobius"/>
    </source>
</evidence>
<name>A0A2G5ST19_9PELO</name>
<feature type="transmembrane region" description="Helical" evidence="1">
    <location>
        <begin position="191"/>
        <end position="212"/>
    </location>
</feature>
<evidence type="ECO:0000313" key="2">
    <source>
        <dbReference type="EMBL" id="PIC18274.1"/>
    </source>
</evidence>
<proteinExistence type="predicted"/>
<accession>A0A2G5ST19</accession>
<keyword evidence="1" id="KW-1133">Transmembrane helix</keyword>
<dbReference type="AlphaFoldDB" id="A0A2G5ST19"/>
<keyword evidence="1" id="KW-0472">Membrane</keyword>
<dbReference type="Proteomes" id="UP000230233">
    <property type="component" value="Chromosome X"/>
</dbReference>
<keyword evidence="3" id="KW-1185">Reference proteome</keyword>
<evidence type="ECO:0000313" key="3">
    <source>
        <dbReference type="Proteomes" id="UP000230233"/>
    </source>
</evidence>
<organism evidence="2 3">
    <name type="scientific">Caenorhabditis nigoni</name>
    <dbReference type="NCBI Taxonomy" id="1611254"/>
    <lineage>
        <taxon>Eukaryota</taxon>
        <taxon>Metazoa</taxon>
        <taxon>Ecdysozoa</taxon>
        <taxon>Nematoda</taxon>
        <taxon>Chromadorea</taxon>
        <taxon>Rhabditida</taxon>
        <taxon>Rhabditina</taxon>
        <taxon>Rhabditomorpha</taxon>
        <taxon>Rhabditoidea</taxon>
        <taxon>Rhabditidae</taxon>
        <taxon>Peloderinae</taxon>
        <taxon>Caenorhabditis</taxon>
    </lineage>
</organism>
<dbReference type="EMBL" id="PDUG01000006">
    <property type="protein sequence ID" value="PIC18274.1"/>
    <property type="molecule type" value="Genomic_DNA"/>
</dbReference>
<sequence>MKFRPEFFRIIFSESNFFEYSMPEMWIIGRSGKALLCYYNCFYCLLMTIHTSYEHRWTLALILAKCIFLDKEWDHELVIRMIKVLTLIFRYAFLSAAIPKVLEDLDNWYKKLTHLDILALFIAYSTQKRRLGDLVEFFGKFPRWQANYAFRAATEGSFDMHIGACICVLYFLIGCFIFLRYSNDYLNHRLSYLGFIFLGCNWHDTFVFYQLFYINEPETVMEIDRIRTVMRRLRDRI</sequence>
<feature type="transmembrane region" description="Helical" evidence="1">
    <location>
        <begin position="160"/>
        <end position="179"/>
    </location>
</feature>
<keyword evidence="1" id="KW-0812">Transmembrane</keyword>
<gene>
    <name evidence="2" type="primary">Cnig_chr_X.g24222</name>
    <name evidence="2" type="ORF">B9Z55_024222</name>
</gene>
<protein>
    <submittedName>
        <fullName evidence="2">Uncharacterized protein</fullName>
    </submittedName>
</protein>
<comment type="caution">
    <text evidence="2">The sequence shown here is derived from an EMBL/GenBank/DDBJ whole genome shotgun (WGS) entry which is preliminary data.</text>
</comment>
<dbReference type="OrthoDB" id="10284683at2759"/>